<organism evidence="6 7">
    <name type="scientific">Branchiibius cervicis</name>
    <dbReference type="NCBI Taxonomy" id="908252"/>
    <lineage>
        <taxon>Bacteria</taxon>
        <taxon>Bacillati</taxon>
        <taxon>Actinomycetota</taxon>
        <taxon>Actinomycetes</taxon>
        <taxon>Micrococcales</taxon>
        <taxon>Dermacoccaceae</taxon>
        <taxon>Branchiibius</taxon>
    </lineage>
</organism>
<evidence type="ECO:0000256" key="1">
    <source>
        <dbReference type="ARBA" id="ARBA00023015"/>
    </source>
</evidence>
<evidence type="ECO:0000256" key="4">
    <source>
        <dbReference type="PROSITE-ProRule" id="PRU00335"/>
    </source>
</evidence>
<dbReference type="RefSeq" id="WP_377824657.1">
    <property type="nucleotide sequence ID" value="NZ_JBHSWJ010000002.1"/>
</dbReference>
<dbReference type="PROSITE" id="PS50977">
    <property type="entry name" value="HTH_TETR_2"/>
    <property type="match status" value="1"/>
</dbReference>
<accession>A0ABW2AWJ8</accession>
<dbReference type="EMBL" id="JBHSWJ010000002">
    <property type="protein sequence ID" value="MFC6715502.1"/>
    <property type="molecule type" value="Genomic_DNA"/>
</dbReference>
<feature type="DNA-binding region" description="H-T-H motif" evidence="4">
    <location>
        <begin position="34"/>
        <end position="53"/>
    </location>
</feature>
<keyword evidence="2 4" id="KW-0238">DNA-binding</keyword>
<evidence type="ECO:0000313" key="7">
    <source>
        <dbReference type="Proteomes" id="UP001596356"/>
    </source>
</evidence>
<dbReference type="InterPro" id="IPR041678">
    <property type="entry name" value="TetR_C_16"/>
</dbReference>
<dbReference type="InterPro" id="IPR036271">
    <property type="entry name" value="Tet_transcr_reg_TetR-rel_C_sf"/>
</dbReference>
<dbReference type="SUPFAM" id="SSF46689">
    <property type="entry name" value="Homeodomain-like"/>
    <property type="match status" value="1"/>
</dbReference>
<dbReference type="Proteomes" id="UP001596356">
    <property type="component" value="Unassembled WGS sequence"/>
</dbReference>
<dbReference type="Pfam" id="PF17920">
    <property type="entry name" value="TetR_C_16"/>
    <property type="match status" value="1"/>
</dbReference>
<protein>
    <submittedName>
        <fullName evidence="6">TetR/AcrR family transcriptional regulator</fullName>
    </submittedName>
</protein>
<dbReference type="PANTHER" id="PTHR30055:SF234">
    <property type="entry name" value="HTH-TYPE TRANSCRIPTIONAL REGULATOR BETI"/>
    <property type="match status" value="1"/>
</dbReference>
<comment type="caution">
    <text evidence="6">The sequence shown here is derived from an EMBL/GenBank/DDBJ whole genome shotgun (WGS) entry which is preliminary data.</text>
</comment>
<sequence length="201" mass="21477">MATVSGRSRGRDSRAQILLAARELFAEQGFDRASMRAIAARAGVDAGLIYYHFEGKGDLWNAALTLPTAKTGLPEPIPADSPDPGAQLMSAVLHLWDDDEEFRQQATAVIRTALSHPMAAATVRPVHEAFVRELISQVVAPDQQRLRAALIGSHVLGLMIGRHIAHFPAVAEASVESLVAASAPTINRLLTEPLDGGYPSS</sequence>
<reference evidence="7" key="1">
    <citation type="journal article" date="2019" name="Int. J. Syst. Evol. Microbiol.">
        <title>The Global Catalogue of Microorganisms (GCM) 10K type strain sequencing project: providing services to taxonomists for standard genome sequencing and annotation.</title>
        <authorList>
            <consortium name="The Broad Institute Genomics Platform"/>
            <consortium name="The Broad Institute Genome Sequencing Center for Infectious Disease"/>
            <person name="Wu L."/>
            <person name="Ma J."/>
        </authorList>
    </citation>
    <scope>NUCLEOTIDE SEQUENCE [LARGE SCALE GENOMIC DNA]</scope>
    <source>
        <strain evidence="7">NBRC 106593</strain>
    </source>
</reference>
<evidence type="ECO:0000256" key="2">
    <source>
        <dbReference type="ARBA" id="ARBA00023125"/>
    </source>
</evidence>
<keyword evidence="1" id="KW-0805">Transcription regulation</keyword>
<dbReference type="InterPro" id="IPR001647">
    <property type="entry name" value="HTH_TetR"/>
</dbReference>
<evidence type="ECO:0000259" key="5">
    <source>
        <dbReference type="PROSITE" id="PS50977"/>
    </source>
</evidence>
<feature type="domain" description="HTH tetR-type" evidence="5">
    <location>
        <begin position="11"/>
        <end position="71"/>
    </location>
</feature>
<evidence type="ECO:0000256" key="3">
    <source>
        <dbReference type="ARBA" id="ARBA00023163"/>
    </source>
</evidence>
<dbReference type="Gene3D" id="1.10.357.10">
    <property type="entry name" value="Tetracycline Repressor, domain 2"/>
    <property type="match status" value="1"/>
</dbReference>
<keyword evidence="7" id="KW-1185">Reference proteome</keyword>
<keyword evidence="3" id="KW-0804">Transcription</keyword>
<dbReference type="PANTHER" id="PTHR30055">
    <property type="entry name" value="HTH-TYPE TRANSCRIPTIONAL REGULATOR RUTR"/>
    <property type="match status" value="1"/>
</dbReference>
<gene>
    <name evidence="6" type="ORF">ACFQBT_17440</name>
</gene>
<dbReference type="InterPro" id="IPR050109">
    <property type="entry name" value="HTH-type_TetR-like_transc_reg"/>
</dbReference>
<evidence type="ECO:0000313" key="6">
    <source>
        <dbReference type="EMBL" id="MFC6715502.1"/>
    </source>
</evidence>
<proteinExistence type="predicted"/>
<dbReference type="Gene3D" id="1.10.10.60">
    <property type="entry name" value="Homeodomain-like"/>
    <property type="match status" value="1"/>
</dbReference>
<dbReference type="Pfam" id="PF00440">
    <property type="entry name" value="TetR_N"/>
    <property type="match status" value="1"/>
</dbReference>
<name>A0ABW2AWJ8_9MICO</name>
<dbReference type="PRINTS" id="PR00455">
    <property type="entry name" value="HTHTETR"/>
</dbReference>
<dbReference type="InterPro" id="IPR009057">
    <property type="entry name" value="Homeodomain-like_sf"/>
</dbReference>
<dbReference type="SUPFAM" id="SSF48498">
    <property type="entry name" value="Tetracyclin repressor-like, C-terminal domain"/>
    <property type="match status" value="1"/>
</dbReference>